<keyword evidence="7" id="KW-0472">Membrane</keyword>
<evidence type="ECO:0000256" key="2">
    <source>
        <dbReference type="ARBA" id="ARBA00018370"/>
    </source>
</evidence>
<dbReference type="Proteomes" id="UP000602442">
    <property type="component" value="Unassembled WGS sequence"/>
</dbReference>
<keyword evidence="6" id="KW-1133">Transmembrane helix</keyword>
<evidence type="ECO:0000256" key="9">
    <source>
        <dbReference type="ARBA" id="ARBA00030642"/>
    </source>
</evidence>
<name>A0ABS0N459_9SPHN</name>
<dbReference type="Gene3D" id="1.10.4030.10">
    <property type="entry name" value="Porin chaperone SurA, peptide-binding domain"/>
    <property type="match status" value="1"/>
</dbReference>
<sequence length="646" mass="69690">MLQLFRGFFKSKIGIVVTLAFLGLIAVAFASSDVANTGMFGGVAGGDRVAVVGDRTISTSDLQQNVNNAFQQARAQNPTLSLEAFIAQGGFDDVLNQVISRNALAEFAEVLGLRAGQRLVDSEITNEPAFRGVDGEFDPEAFRAAIRAQSLTESAVRDDLALSLLARQTVVPLSYQTRMPRSFARTYAQLLNETRVGDALRLPASAFAPEGDPTDAQLQAFYEENEARYIRPERRIIRYAAFDASALGALPPVTQAQIAARYQADAVLYQASEERSFTQLVVPTQAAAQAVIDEVDGGVSLQASAQSKGLSTTTVSEVEQSDFATTTSAAVAEAAFDADEGDLVGPVRGTLGWYVLRVTDVNVIAARTLADASDEIREQLEAERRREALNELTERFEDEFARGKSLEEAAEELDIEIQSTPQLLANGQVYGEPGQPPEELARVVSFAFDLGENEPQIAAIVPDTAYMIFDVGEIFNSAAAPLSEIRDQLALQWRRDRGMAAASEAAARIVERVEGGMSLANAIAAEDVDLPSPETLTLNRQELAQSGQVNRATILFFSMAEGTAKRVAVEETGSWYVVQLNEIQAPDLSETEEGLAQIENTVTQLSGQLGEEYVAQFVAGAEASLEIERNDDGIDAVRNQLTGATR</sequence>
<keyword evidence="14" id="KW-0697">Rotamase</keyword>
<keyword evidence="14" id="KW-0413">Isomerase</keyword>
<proteinExistence type="inferred from homology"/>
<dbReference type="Pfam" id="PF13145">
    <property type="entry name" value="Rotamase_2"/>
    <property type="match status" value="1"/>
</dbReference>
<dbReference type="SUPFAM" id="SSF54534">
    <property type="entry name" value="FKBP-like"/>
    <property type="match status" value="1"/>
</dbReference>
<evidence type="ECO:0000256" key="1">
    <source>
        <dbReference type="ARBA" id="ARBA00004382"/>
    </source>
</evidence>
<accession>A0ABS0N459</accession>
<dbReference type="SUPFAM" id="SSF109998">
    <property type="entry name" value="Triger factor/SurA peptide-binding domain-like"/>
    <property type="match status" value="1"/>
</dbReference>
<comment type="caution">
    <text evidence="17">The sequence shown here is derived from an EMBL/GenBank/DDBJ whole genome shotgun (WGS) entry which is preliminary data.</text>
</comment>
<keyword evidence="4" id="KW-0997">Cell inner membrane</keyword>
<dbReference type="InterPro" id="IPR052029">
    <property type="entry name" value="PpiD_chaperone"/>
</dbReference>
<comment type="similarity">
    <text evidence="11">Belongs to the PpiD chaperone family.</text>
</comment>
<evidence type="ECO:0000256" key="14">
    <source>
        <dbReference type="PROSITE-ProRule" id="PRU00278"/>
    </source>
</evidence>
<evidence type="ECO:0000256" key="7">
    <source>
        <dbReference type="ARBA" id="ARBA00023136"/>
    </source>
</evidence>
<evidence type="ECO:0000256" key="5">
    <source>
        <dbReference type="ARBA" id="ARBA00022692"/>
    </source>
</evidence>
<dbReference type="InterPro" id="IPR046357">
    <property type="entry name" value="PPIase_dom_sf"/>
</dbReference>
<keyword evidence="3" id="KW-1003">Cell membrane</keyword>
<dbReference type="PANTHER" id="PTHR47529">
    <property type="entry name" value="PEPTIDYL-PROLYL CIS-TRANS ISOMERASE D"/>
    <property type="match status" value="1"/>
</dbReference>
<evidence type="ECO:0000256" key="8">
    <source>
        <dbReference type="ARBA" id="ARBA00023186"/>
    </source>
</evidence>
<dbReference type="InterPro" id="IPR000297">
    <property type="entry name" value="PPIase_PpiC"/>
</dbReference>
<evidence type="ECO:0000256" key="4">
    <source>
        <dbReference type="ARBA" id="ARBA00022519"/>
    </source>
</evidence>
<dbReference type="Pfam" id="PF13624">
    <property type="entry name" value="SurA_N_3"/>
    <property type="match status" value="1"/>
</dbReference>
<dbReference type="PANTHER" id="PTHR47529:SF1">
    <property type="entry name" value="PERIPLASMIC CHAPERONE PPID"/>
    <property type="match status" value="1"/>
</dbReference>
<dbReference type="RefSeq" id="WP_197921380.1">
    <property type="nucleotide sequence ID" value="NZ_CAWPTA010000007.1"/>
</dbReference>
<evidence type="ECO:0000256" key="11">
    <source>
        <dbReference type="ARBA" id="ARBA00038408"/>
    </source>
</evidence>
<keyword evidence="5" id="KW-0812">Transmembrane</keyword>
<keyword evidence="18" id="KW-1185">Reference proteome</keyword>
<evidence type="ECO:0000256" key="12">
    <source>
        <dbReference type="ARBA" id="ARBA00040743"/>
    </source>
</evidence>
<evidence type="ECO:0000313" key="18">
    <source>
        <dbReference type="Proteomes" id="UP000602442"/>
    </source>
</evidence>
<keyword evidence="15" id="KW-0175">Coiled coil</keyword>
<dbReference type="Gene3D" id="3.10.50.40">
    <property type="match status" value="1"/>
</dbReference>
<evidence type="ECO:0000259" key="16">
    <source>
        <dbReference type="PROSITE" id="PS50198"/>
    </source>
</evidence>
<evidence type="ECO:0000256" key="10">
    <source>
        <dbReference type="ARBA" id="ARBA00031484"/>
    </source>
</evidence>
<evidence type="ECO:0000256" key="6">
    <source>
        <dbReference type="ARBA" id="ARBA00022989"/>
    </source>
</evidence>
<protein>
    <recommendedName>
        <fullName evidence="2">Parvulin-like PPIase</fullName>
    </recommendedName>
    <alternativeName>
        <fullName evidence="9">Peptidyl-prolyl cis-trans isomerase plp</fullName>
    </alternativeName>
    <alternativeName>
        <fullName evidence="12">Periplasmic chaperone PpiD</fullName>
    </alternativeName>
    <alternativeName>
        <fullName evidence="13">Periplasmic folding chaperone</fullName>
    </alternativeName>
    <alternativeName>
        <fullName evidence="10">Rotamase plp</fullName>
    </alternativeName>
</protein>
<dbReference type="EMBL" id="JAEANY010000002">
    <property type="protein sequence ID" value="MBH5322698.1"/>
    <property type="molecule type" value="Genomic_DNA"/>
</dbReference>
<reference evidence="17 18" key="1">
    <citation type="submission" date="2020-11" db="EMBL/GenBank/DDBJ databases">
        <title>Erythrobacter sediminis sp. nov., a marine bacterium from a tidal flat of Garorim Bay.</title>
        <authorList>
            <person name="Kim D."/>
            <person name="Yoo Y."/>
            <person name="Kim J.-J."/>
        </authorList>
    </citation>
    <scope>NUCLEOTIDE SEQUENCE [LARGE SCALE GENOMIC DNA]</scope>
    <source>
        <strain evidence="17 18">JGD-13</strain>
    </source>
</reference>
<evidence type="ECO:0000256" key="3">
    <source>
        <dbReference type="ARBA" id="ARBA00022475"/>
    </source>
</evidence>
<dbReference type="InterPro" id="IPR027304">
    <property type="entry name" value="Trigger_fact/SurA_dom_sf"/>
</dbReference>
<evidence type="ECO:0000256" key="13">
    <source>
        <dbReference type="ARBA" id="ARBA00042775"/>
    </source>
</evidence>
<feature type="domain" description="PpiC" evidence="16">
    <location>
        <begin position="259"/>
        <end position="360"/>
    </location>
</feature>
<evidence type="ECO:0000256" key="15">
    <source>
        <dbReference type="SAM" id="Coils"/>
    </source>
</evidence>
<feature type="coiled-coil region" evidence="15">
    <location>
        <begin position="366"/>
        <end position="399"/>
    </location>
</feature>
<comment type="subcellular location">
    <subcellularLocation>
        <location evidence="1">Cell inner membrane</location>
        <topology evidence="1">Single-pass type II membrane protein</topology>
        <orientation evidence="1">Periplasmic side</orientation>
    </subcellularLocation>
</comment>
<evidence type="ECO:0000313" key="17">
    <source>
        <dbReference type="EMBL" id="MBH5322698.1"/>
    </source>
</evidence>
<dbReference type="PROSITE" id="PS50198">
    <property type="entry name" value="PPIC_PPIASE_2"/>
    <property type="match status" value="1"/>
</dbReference>
<organism evidence="17 18">
    <name type="scientific">Aurantiacibacter sediminis</name>
    <dbReference type="NCBI Taxonomy" id="2793064"/>
    <lineage>
        <taxon>Bacteria</taxon>
        <taxon>Pseudomonadati</taxon>
        <taxon>Pseudomonadota</taxon>
        <taxon>Alphaproteobacteria</taxon>
        <taxon>Sphingomonadales</taxon>
        <taxon>Erythrobacteraceae</taxon>
        <taxon>Aurantiacibacter</taxon>
    </lineage>
</organism>
<gene>
    <name evidence="17" type="ORF">I5L03_08880</name>
</gene>
<keyword evidence="8" id="KW-0143">Chaperone</keyword>